<dbReference type="InterPro" id="IPR006119">
    <property type="entry name" value="Resolv_N"/>
</dbReference>
<dbReference type="InterPro" id="IPR036162">
    <property type="entry name" value="Resolvase-like_N_sf"/>
</dbReference>
<evidence type="ECO:0000256" key="1">
    <source>
        <dbReference type="SAM" id="MobiDB-lite"/>
    </source>
</evidence>
<feature type="compositionally biased region" description="Basic residues" evidence="1">
    <location>
        <begin position="197"/>
        <end position="208"/>
    </location>
</feature>
<evidence type="ECO:0000313" key="3">
    <source>
        <dbReference type="EMBL" id="KIP60852.1"/>
    </source>
</evidence>
<dbReference type="SUPFAM" id="SSF53041">
    <property type="entry name" value="Resolvase-like"/>
    <property type="match status" value="1"/>
</dbReference>
<proteinExistence type="predicted"/>
<feature type="region of interest" description="Disordered" evidence="1">
    <location>
        <begin position="197"/>
        <end position="221"/>
    </location>
</feature>
<dbReference type="SMART" id="SM00857">
    <property type="entry name" value="Resolvase"/>
    <property type="match status" value="1"/>
</dbReference>
<dbReference type="STRING" id="1602171.ST44_10435"/>
<protein>
    <submittedName>
        <fullName evidence="3">Contig75, whole genome shotgun sequence</fullName>
    </submittedName>
</protein>
<feature type="compositionally biased region" description="Basic and acidic residues" evidence="1">
    <location>
        <begin position="209"/>
        <end position="221"/>
    </location>
</feature>
<organism evidence="3 4">
    <name type="scientific">Prevotella pectinovora</name>
    <dbReference type="NCBI Taxonomy" id="1602169"/>
    <lineage>
        <taxon>Bacteria</taxon>
        <taxon>Pseudomonadati</taxon>
        <taxon>Bacteroidota</taxon>
        <taxon>Bacteroidia</taxon>
        <taxon>Bacteroidales</taxon>
        <taxon>Prevotellaceae</taxon>
        <taxon>Prevotella</taxon>
    </lineage>
</organism>
<feature type="domain" description="Resolvase/invertase-type recombinase catalytic" evidence="2">
    <location>
        <begin position="3"/>
        <end position="130"/>
    </location>
</feature>
<keyword evidence="4" id="KW-1185">Reference proteome</keyword>
<dbReference type="Gene3D" id="3.40.50.1390">
    <property type="entry name" value="Resolvase, N-terminal catalytic domain"/>
    <property type="match status" value="1"/>
</dbReference>
<accession>A0A0D0HBA0</accession>
<dbReference type="RefSeq" id="WP_042519847.1">
    <property type="nucleotide sequence ID" value="NZ_JXQI01000018.1"/>
</dbReference>
<evidence type="ECO:0000259" key="2">
    <source>
        <dbReference type="SMART" id="SM00857"/>
    </source>
</evidence>
<dbReference type="Pfam" id="PF00239">
    <property type="entry name" value="Resolvase"/>
    <property type="match status" value="1"/>
</dbReference>
<dbReference type="Proteomes" id="UP000032046">
    <property type="component" value="Unassembled WGS sequence"/>
</dbReference>
<dbReference type="AlphaFoldDB" id="A0A0D0HBA0"/>
<dbReference type="OrthoDB" id="1067950at2"/>
<reference evidence="3 4" key="1">
    <citation type="submission" date="2015-01" db="EMBL/GenBank/DDBJ databases">
        <title>Comparative genomics of non-oral Prevotella species.</title>
        <authorList>
            <person name="Accetto T."/>
            <person name="Nograsek B."/>
            <person name="Avgustin G."/>
        </authorList>
    </citation>
    <scope>NUCLEOTIDE SEQUENCE [LARGE SCALE GENOMIC DNA]</scope>
    <source>
        <strain evidence="3 4">P5-119</strain>
    </source>
</reference>
<dbReference type="EMBL" id="JXQK01000075">
    <property type="protein sequence ID" value="KIP60852.1"/>
    <property type="molecule type" value="Genomic_DNA"/>
</dbReference>
<comment type="caution">
    <text evidence="3">The sequence shown here is derived from an EMBL/GenBank/DDBJ whole genome shotgun (WGS) entry which is preliminary data.</text>
</comment>
<evidence type="ECO:0000313" key="4">
    <source>
        <dbReference type="Proteomes" id="UP000032046"/>
    </source>
</evidence>
<name>A0A0D0HBA0_9BACT</name>
<gene>
    <name evidence="3" type="ORF">ST44_10435</name>
</gene>
<sequence>MAKIGYIMAAAHYDKLEEDRQWMQEYGCVKIVEENDADEKSRPLWKQLMIALERGDELVISKFSNALRGARELAMFLEFCRVKVIRVISIHDRIDSNNELFPETKPSDVLLMIGSLPDEALVLRKASEHVSKLQERMIVQLPPVSTAKERRMDREKTVINLYAAGHPIDDIWKASGFHSRSSVFRILNKYGIKLNRGKHSGPIKKKGERKNSQDKKVEDNQ</sequence>
<dbReference type="GO" id="GO:0003677">
    <property type="term" value="F:DNA binding"/>
    <property type="evidence" value="ECO:0007669"/>
    <property type="project" value="InterPro"/>
</dbReference>
<dbReference type="GO" id="GO:0000150">
    <property type="term" value="F:DNA strand exchange activity"/>
    <property type="evidence" value="ECO:0007669"/>
    <property type="project" value="InterPro"/>
</dbReference>